<accession>A0A6J4SIK8</accession>
<gene>
    <name evidence="2" type="ORF">AVDCRST_MAG17-1119</name>
</gene>
<sequence length="169" mass="18204">MTAQELTSLPVLTALGAAVIAIAALVLASILMVRTRRLKRAQTAVLGDGRRDLVSHAEQLQVAFTDLRDSVTESMDHLDERTGAIEARLEGCLAYHSVVRYDAYGEMSGRQSSSIALLDAKRSGVVVSSILHRDQARFYVKPIGNGRGESELSPEEAEAVEAAIAAERV</sequence>
<feature type="transmembrane region" description="Helical" evidence="1">
    <location>
        <begin position="12"/>
        <end position="33"/>
    </location>
</feature>
<name>A0A6J4SIK8_9ACTN</name>
<evidence type="ECO:0000313" key="2">
    <source>
        <dbReference type="EMBL" id="CAA9496856.1"/>
    </source>
</evidence>
<protein>
    <recommendedName>
        <fullName evidence="3">DUF4446 family protein</fullName>
    </recommendedName>
</protein>
<dbReference type="Pfam" id="PF14584">
    <property type="entry name" value="DUF4446"/>
    <property type="match status" value="1"/>
</dbReference>
<evidence type="ECO:0000256" key="1">
    <source>
        <dbReference type="SAM" id="Phobius"/>
    </source>
</evidence>
<dbReference type="EMBL" id="CADCVV010000078">
    <property type="protein sequence ID" value="CAA9496856.1"/>
    <property type="molecule type" value="Genomic_DNA"/>
</dbReference>
<reference evidence="2" key="1">
    <citation type="submission" date="2020-02" db="EMBL/GenBank/DDBJ databases">
        <authorList>
            <person name="Meier V. D."/>
        </authorList>
    </citation>
    <scope>NUCLEOTIDE SEQUENCE</scope>
    <source>
        <strain evidence="2">AVDCRST_MAG17</strain>
    </source>
</reference>
<keyword evidence="1" id="KW-1133">Transmembrane helix</keyword>
<keyword evidence="1" id="KW-0812">Transmembrane</keyword>
<organism evidence="2">
    <name type="scientific">uncultured Solirubrobacterales bacterium</name>
    <dbReference type="NCBI Taxonomy" id="768556"/>
    <lineage>
        <taxon>Bacteria</taxon>
        <taxon>Bacillati</taxon>
        <taxon>Actinomycetota</taxon>
        <taxon>Thermoleophilia</taxon>
        <taxon>Solirubrobacterales</taxon>
        <taxon>environmental samples</taxon>
    </lineage>
</organism>
<dbReference type="InterPro" id="IPR027981">
    <property type="entry name" value="DUF4446"/>
</dbReference>
<dbReference type="AlphaFoldDB" id="A0A6J4SIK8"/>
<keyword evidence="1" id="KW-0472">Membrane</keyword>
<proteinExistence type="predicted"/>
<evidence type="ECO:0008006" key="3">
    <source>
        <dbReference type="Google" id="ProtNLM"/>
    </source>
</evidence>